<accession>A0A485LPC9</accession>
<reference evidence="2" key="2">
    <citation type="submission" date="2019-06" db="EMBL/GenBank/DDBJ databases">
        <title>Genomics analysis of Aphanomyces spp. identifies a new class of oomycete effector associated with host adaptation.</title>
        <authorList>
            <person name="Gaulin E."/>
        </authorList>
    </citation>
    <scope>NUCLEOTIDE SEQUENCE</scope>
    <source>
        <strain evidence="2">CBS 578.67</strain>
    </source>
</reference>
<dbReference type="EMBL" id="CAADRA010007364">
    <property type="protein sequence ID" value="VFU00676.1"/>
    <property type="molecule type" value="Genomic_DNA"/>
</dbReference>
<keyword evidence="1" id="KW-1133">Transmembrane helix</keyword>
<reference evidence="3 4" key="1">
    <citation type="submission" date="2019-03" db="EMBL/GenBank/DDBJ databases">
        <authorList>
            <person name="Gaulin E."/>
            <person name="Dumas B."/>
        </authorList>
    </citation>
    <scope>NUCLEOTIDE SEQUENCE [LARGE SCALE GENOMIC DNA]</scope>
    <source>
        <strain evidence="3">CBS 568.67</strain>
    </source>
</reference>
<dbReference type="Proteomes" id="UP000332933">
    <property type="component" value="Unassembled WGS sequence"/>
</dbReference>
<evidence type="ECO:0000313" key="2">
    <source>
        <dbReference type="EMBL" id="KAF0683952.1"/>
    </source>
</evidence>
<proteinExistence type="predicted"/>
<name>A0A485LPC9_9STRA</name>
<feature type="transmembrane region" description="Helical" evidence="1">
    <location>
        <begin position="116"/>
        <end position="137"/>
    </location>
</feature>
<evidence type="ECO:0000313" key="4">
    <source>
        <dbReference type="Proteomes" id="UP000332933"/>
    </source>
</evidence>
<protein>
    <submittedName>
        <fullName evidence="3">Aste57867_24033 protein</fullName>
    </submittedName>
</protein>
<organism evidence="3 4">
    <name type="scientific">Aphanomyces stellatus</name>
    <dbReference type="NCBI Taxonomy" id="120398"/>
    <lineage>
        <taxon>Eukaryota</taxon>
        <taxon>Sar</taxon>
        <taxon>Stramenopiles</taxon>
        <taxon>Oomycota</taxon>
        <taxon>Saprolegniomycetes</taxon>
        <taxon>Saprolegniales</taxon>
        <taxon>Verrucalvaceae</taxon>
        <taxon>Aphanomyces</taxon>
    </lineage>
</organism>
<dbReference type="AlphaFoldDB" id="A0A485LPC9"/>
<gene>
    <name evidence="3" type="primary">Aste57867_24033</name>
    <name evidence="2" type="ORF">As57867_023960</name>
    <name evidence="3" type="ORF">ASTE57867_24033</name>
</gene>
<dbReference type="EMBL" id="VJMH01007338">
    <property type="protein sequence ID" value="KAF0683952.1"/>
    <property type="molecule type" value="Genomic_DNA"/>
</dbReference>
<evidence type="ECO:0000313" key="3">
    <source>
        <dbReference type="EMBL" id="VFU00676.1"/>
    </source>
</evidence>
<evidence type="ECO:0000256" key="1">
    <source>
        <dbReference type="SAM" id="Phobius"/>
    </source>
</evidence>
<sequence>MDVGSPPSTLPGNMMAFRSHRHTLHMALCVRRTAYVVQRRSPISIVVALVWVGTLTGASNSTNSTNSTDTTNDNNVGAATIVAPRPPVPRPPLSIDVDTISTTFAPSSSTSSSMNLTIGMLSTVVVLAAIAVFFALFKRRQDDFDDDGPITTTMTKTQWLGMQAFDTIHIARHDRRVIAQQSPHGIILDTNDRRSPAVVLGELGNPEETADRILDGVWTESGRVYHVAPDDAIRVSTTSTGRAYYI</sequence>
<keyword evidence="4" id="KW-1185">Reference proteome</keyword>
<feature type="transmembrane region" description="Helical" evidence="1">
    <location>
        <begin position="41"/>
        <end position="59"/>
    </location>
</feature>
<keyword evidence="1" id="KW-0472">Membrane</keyword>
<keyword evidence="1" id="KW-0812">Transmembrane</keyword>